<sequence>MKKVVRLFLVSLLVLGLSACGEKKATLESDFEDHKSARTLIEDTVKELQKQDDVKELVYKSGDGDKGKASFNSGKSFIEIYVKDNKVSKISLTDKGKSDSNYSDDYIAAVNGSLKLSCFKLSTSNHNAIIKYFNNGGGEEENINGYIVLLKDGKLTINNVTDEALSKAIPITIDQIELVDFKCLPPNSIGTVYMQTQFKNNSTKTITSISYKYQFENDTHYLTCYDTLLPGDVSAVEDTFGPNSGNIADAQLLKVSLSLRNEDGSTTYVDYDSKTKEYSWW</sequence>
<organism evidence="2 3">
    <name type="scientific">Copranaerobaculum intestinale</name>
    <dbReference type="NCBI Taxonomy" id="2692629"/>
    <lineage>
        <taxon>Bacteria</taxon>
        <taxon>Bacillati</taxon>
        <taxon>Bacillota</taxon>
        <taxon>Erysipelotrichia</taxon>
        <taxon>Erysipelotrichales</taxon>
        <taxon>Erysipelotrichaceae</taxon>
        <taxon>Copranaerobaculum</taxon>
    </lineage>
</organism>
<feature type="chain" id="PRO_5039718383" evidence="1">
    <location>
        <begin position="20"/>
        <end position="281"/>
    </location>
</feature>
<keyword evidence="1" id="KW-0732">Signal</keyword>
<evidence type="ECO:0000313" key="3">
    <source>
        <dbReference type="Proteomes" id="UP000434036"/>
    </source>
</evidence>
<dbReference type="RefSeq" id="WP_160624554.1">
    <property type="nucleotide sequence ID" value="NZ_WUUQ01000001.1"/>
</dbReference>
<evidence type="ECO:0000256" key="1">
    <source>
        <dbReference type="SAM" id="SignalP"/>
    </source>
</evidence>
<accession>A0A6N8U8U1</accession>
<dbReference type="AlphaFoldDB" id="A0A6N8U8U1"/>
<reference evidence="2 3" key="1">
    <citation type="submission" date="2019-12" db="EMBL/GenBank/DDBJ databases">
        <authorList>
            <person name="Yang R."/>
        </authorList>
    </citation>
    <scope>NUCLEOTIDE SEQUENCE [LARGE SCALE GENOMIC DNA]</scope>
    <source>
        <strain evidence="2 3">DONG20-135</strain>
    </source>
</reference>
<dbReference type="EMBL" id="WUUQ01000001">
    <property type="protein sequence ID" value="MXQ73133.1"/>
    <property type="molecule type" value="Genomic_DNA"/>
</dbReference>
<feature type="signal peptide" evidence="1">
    <location>
        <begin position="1"/>
        <end position="19"/>
    </location>
</feature>
<dbReference type="PROSITE" id="PS51257">
    <property type="entry name" value="PROKAR_LIPOPROTEIN"/>
    <property type="match status" value="1"/>
</dbReference>
<protein>
    <submittedName>
        <fullName evidence="2">Uncharacterized protein</fullName>
    </submittedName>
</protein>
<name>A0A6N8U8U1_9FIRM</name>
<comment type="caution">
    <text evidence="2">The sequence shown here is derived from an EMBL/GenBank/DDBJ whole genome shotgun (WGS) entry which is preliminary data.</text>
</comment>
<proteinExistence type="predicted"/>
<reference evidence="2 3" key="2">
    <citation type="submission" date="2020-01" db="EMBL/GenBank/DDBJ databases">
        <title>Clostridiaceae sp. nov. isolated from the gut of human by culturomics.</title>
        <authorList>
            <person name="Chang Y."/>
        </authorList>
    </citation>
    <scope>NUCLEOTIDE SEQUENCE [LARGE SCALE GENOMIC DNA]</scope>
    <source>
        <strain evidence="2 3">DONG20-135</strain>
    </source>
</reference>
<evidence type="ECO:0000313" key="2">
    <source>
        <dbReference type="EMBL" id="MXQ73133.1"/>
    </source>
</evidence>
<dbReference type="Proteomes" id="UP000434036">
    <property type="component" value="Unassembled WGS sequence"/>
</dbReference>
<keyword evidence="3" id="KW-1185">Reference proteome</keyword>
<gene>
    <name evidence="2" type="ORF">GSF08_04190</name>
</gene>